<evidence type="ECO:0000313" key="1">
    <source>
        <dbReference type="EMBL" id="GEP97358.1"/>
    </source>
</evidence>
<protein>
    <submittedName>
        <fullName evidence="1">Uncharacterized protein</fullName>
    </submittedName>
</protein>
<accession>A0A512RNT5</accession>
<gene>
    <name evidence="1" type="ORF">CCY01nite_36180</name>
</gene>
<reference evidence="1 2" key="1">
    <citation type="submission" date="2019-07" db="EMBL/GenBank/DDBJ databases">
        <title>Whole genome shotgun sequence of Chitinophaga cymbidii NBRC 109752.</title>
        <authorList>
            <person name="Hosoyama A."/>
            <person name="Uohara A."/>
            <person name="Ohji S."/>
            <person name="Ichikawa N."/>
        </authorList>
    </citation>
    <scope>NUCLEOTIDE SEQUENCE [LARGE SCALE GENOMIC DNA]</scope>
    <source>
        <strain evidence="1 2">NBRC 109752</strain>
    </source>
</reference>
<name>A0A512RNT5_9BACT</name>
<sequence length="113" mass="11628">MIFSACSKDKDKPSGGNHKVVFKAVGSAGTSISTVVYVDGGGENVTKTDLSGSTWESGELTFSSSVQAISFGVQATGPNASATMKVQIFVDGVMKKESSGTGTILVPSATYYF</sequence>
<comment type="caution">
    <text evidence="1">The sequence shown here is derived from an EMBL/GenBank/DDBJ whole genome shotgun (WGS) entry which is preliminary data.</text>
</comment>
<keyword evidence="2" id="KW-1185">Reference proteome</keyword>
<dbReference type="Proteomes" id="UP000321436">
    <property type="component" value="Unassembled WGS sequence"/>
</dbReference>
<dbReference type="Gene3D" id="2.60.40.2880">
    <property type="entry name" value="MmpS1-5, C-terminal soluble domain"/>
    <property type="match status" value="1"/>
</dbReference>
<dbReference type="AlphaFoldDB" id="A0A512RNT5"/>
<organism evidence="1 2">
    <name type="scientific">Chitinophaga cymbidii</name>
    <dbReference type="NCBI Taxonomy" id="1096750"/>
    <lineage>
        <taxon>Bacteria</taxon>
        <taxon>Pseudomonadati</taxon>
        <taxon>Bacteroidota</taxon>
        <taxon>Chitinophagia</taxon>
        <taxon>Chitinophagales</taxon>
        <taxon>Chitinophagaceae</taxon>
        <taxon>Chitinophaga</taxon>
    </lineage>
</organism>
<dbReference type="InterPro" id="IPR038468">
    <property type="entry name" value="MmpS_C"/>
</dbReference>
<dbReference type="EMBL" id="BKAU01000004">
    <property type="protein sequence ID" value="GEP97358.1"/>
    <property type="molecule type" value="Genomic_DNA"/>
</dbReference>
<evidence type="ECO:0000313" key="2">
    <source>
        <dbReference type="Proteomes" id="UP000321436"/>
    </source>
</evidence>
<proteinExistence type="predicted"/>